<evidence type="ECO:0000256" key="1">
    <source>
        <dbReference type="ARBA" id="ARBA00023015"/>
    </source>
</evidence>
<dbReference type="InterPro" id="IPR009057">
    <property type="entry name" value="Homeodomain-like_sf"/>
</dbReference>
<reference evidence="6" key="1">
    <citation type="submission" date="2022-01" db="EMBL/GenBank/DDBJ databases">
        <title>Complete genome of Methanomicrobium antiquum DSM 21220.</title>
        <authorList>
            <person name="Chen S.-C."/>
            <person name="You Y.-T."/>
            <person name="Zhou Y.-Z."/>
            <person name="Lai M.-C."/>
        </authorList>
    </citation>
    <scope>NUCLEOTIDE SEQUENCE</scope>
    <source>
        <strain evidence="6">DSM 21220</strain>
    </source>
</reference>
<dbReference type="AlphaFoldDB" id="A0AAF0FST7"/>
<keyword evidence="1" id="KW-0805">Transcription regulation</keyword>
<feature type="DNA-binding region" description="H-T-H motif" evidence="4">
    <location>
        <begin position="35"/>
        <end position="54"/>
    </location>
</feature>
<sequence length="228" mass="26662">MGTAERRQREKEKRKKEILDAAKRLFFSKSYDDVSMDEIADAVELNKATLYLYYKNKEALFAAVVLLGVEILKEKYQRCMEKKTFGIVKVALMGQAYYEFSQEHPDYLRLIHFYGSERFSKENPYTEDIGKGYGICRKILEDAIRQGIEDKTIRSDINPFSASMYLMISFMNILSLENKWKKVISNEGISFEKFAGDFFKFIFPAIANTENKKLEIQEILSSEDFFIK</sequence>
<evidence type="ECO:0000259" key="5">
    <source>
        <dbReference type="PROSITE" id="PS50977"/>
    </source>
</evidence>
<dbReference type="InterPro" id="IPR036271">
    <property type="entry name" value="Tet_transcr_reg_TetR-rel_C_sf"/>
</dbReference>
<dbReference type="Gene3D" id="1.10.357.10">
    <property type="entry name" value="Tetracycline Repressor, domain 2"/>
    <property type="match status" value="1"/>
</dbReference>
<dbReference type="FunFam" id="1.10.10.60:FF:000141">
    <property type="entry name" value="TetR family transcriptional regulator"/>
    <property type="match status" value="1"/>
</dbReference>
<dbReference type="KEGG" id="manq:L1994_05690"/>
<dbReference type="PANTHER" id="PTHR30328:SF54">
    <property type="entry name" value="HTH-TYPE TRANSCRIPTIONAL REPRESSOR SCO4008"/>
    <property type="match status" value="1"/>
</dbReference>
<dbReference type="InterPro" id="IPR050109">
    <property type="entry name" value="HTH-type_TetR-like_transc_reg"/>
</dbReference>
<proteinExistence type="predicted"/>
<gene>
    <name evidence="6" type="ORF">L1994_05690</name>
</gene>
<evidence type="ECO:0000256" key="2">
    <source>
        <dbReference type="ARBA" id="ARBA00023125"/>
    </source>
</evidence>
<keyword evidence="3" id="KW-0804">Transcription</keyword>
<dbReference type="InterPro" id="IPR001647">
    <property type="entry name" value="HTH_TetR"/>
</dbReference>
<dbReference type="PROSITE" id="PS50977">
    <property type="entry name" value="HTH_TETR_2"/>
    <property type="match status" value="1"/>
</dbReference>
<dbReference type="Gene3D" id="1.10.10.60">
    <property type="entry name" value="Homeodomain-like"/>
    <property type="match status" value="1"/>
</dbReference>
<dbReference type="RefSeq" id="WP_278100714.1">
    <property type="nucleotide sequence ID" value="NZ_CP091092.1"/>
</dbReference>
<keyword evidence="2 4" id="KW-0238">DNA-binding</keyword>
<name>A0AAF0FST7_9EURY</name>
<dbReference type="GO" id="GO:0003677">
    <property type="term" value="F:DNA binding"/>
    <property type="evidence" value="ECO:0007669"/>
    <property type="project" value="UniProtKB-UniRule"/>
</dbReference>
<dbReference type="Pfam" id="PF00440">
    <property type="entry name" value="TetR_N"/>
    <property type="match status" value="1"/>
</dbReference>
<evidence type="ECO:0000313" key="7">
    <source>
        <dbReference type="Proteomes" id="UP001218895"/>
    </source>
</evidence>
<dbReference type="SUPFAM" id="SSF48498">
    <property type="entry name" value="Tetracyclin repressor-like, C-terminal domain"/>
    <property type="match status" value="1"/>
</dbReference>
<dbReference type="Proteomes" id="UP001218895">
    <property type="component" value="Chromosome"/>
</dbReference>
<dbReference type="SUPFAM" id="SSF46689">
    <property type="entry name" value="Homeodomain-like"/>
    <property type="match status" value="1"/>
</dbReference>
<evidence type="ECO:0000256" key="3">
    <source>
        <dbReference type="ARBA" id="ARBA00023163"/>
    </source>
</evidence>
<dbReference type="GeneID" id="79949870"/>
<accession>A0AAF0FST7</accession>
<protein>
    <submittedName>
        <fullName evidence="6">TetR/AcrR family transcriptional regulator</fullName>
    </submittedName>
</protein>
<evidence type="ECO:0000256" key="4">
    <source>
        <dbReference type="PROSITE-ProRule" id="PRU00335"/>
    </source>
</evidence>
<keyword evidence="7" id="KW-1185">Reference proteome</keyword>
<dbReference type="PANTHER" id="PTHR30328">
    <property type="entry name" value="TRANSCRIPTIONAL REPRESSOR"/>
    <property type="match status" value="1"/>
</dbReference>
<evidence type="ECO:0000313" key="6">
    <source>
        <dbReference type="EMBL" id="WFN37874.1"/>
    </source>
</evidence>
<dbReference type="EMBL" id="CP091092">
    <property type="protein sequence ID" value="WFN37874.1"/>
    <property type="molecule type" value="Genomic_DNA"/>
</dbReference>
<feature type="domain" description="HTH tetR-type" evidence="5">
    <location>
        <begin position="12"/>
        <end position="72"/>
    </location>
</feature>
<organism evidence="6 7">
    <name type="scientific">Methanomicrobium antiquum</name>
    <dbReference type="NCBI Taxonomy" id="487686"/>
    <lineage>
        <taxon>Archaea</taxon>
        <taxon>Methanobacteriati</taxon>
        <taxon>Methanobacteriota</taxon>
        <taxon>Stenosarchaea group</taxon>
        <taxon>Methanomicrobia</taxon>
        <taxon>Methanomicrobiales</taxon>
        <taxon>Methanomicrobiaceae</taxon>
        <taxon>Methanomicrobium</taxon>
    </lineage>
</organism>
<dbReference type="PRINTS" id="PR00455">
    <property type="entry name" value="HTHTETR"/>
</dbReference>